<accession>A0ABW8XMA9</accession>
<organism evidence="1 2">
    <name type="scientific">Tolypothrix campylonemoides VB511288_2</name>
    <dbReference type="NCBI Taxonomy" id="3232311"/>
    <lineage>
        <taxon>Bacteria</taxon>
        <taxon>Bacillati</taxon>
        <taxon>Cyanobacteriota</taxon>
        <taxon>Cyanophyceae</taxon>
        <taxon>Nostocales</taxon>
        <taxon>Tolypothrichaceae</taxon>
        <taxon>Tolypothrix</taxon>
    </lineage>
</organism>
<dbReference type="Gene3D" id="1.10.10.10">
    <property type="entry name" value="Winged helix-like DNA-binding domain superfamily/Winged helix DNA-binding domain"/>
    <property type="match status" value="1"/>
</dbReference>
<keyword evidence="2" id="KW-1185">Reference proteome</keyword>
<dbReference type="Proteomes" id="UP001629223">
    <property type="component" value="Unassembled WGS sequence"/>
</dbReference>
<name>A0ABW8XMA9_9CYAN</name>
<dbReference type="EMBL" id="JBFPMW010000024">
    <property type="protein sequence ID" value="MFL9823106.1"/>
    <property type="molecule type" value="Genomic_DNA"/>
</dbReference>
<proteinExistence type="predicted"/>
<dbReference type="InterPro" id="IPR036388">
    <property type="entry name" value="WH-like_DNA-bd_sf"/>
</dbReference>
<evidence type="ECO:0000313" key="1">
    <source>
        <dbReference type="EMBL" id="MFL9823106.1"/>
    </source>
</evidence>
<gene>
    <name evidence="1" type="ORF">AB0756_39380</name>
</gene>
<evidence type="ECO:0000313" key="2">
    <source>
        <dbReference type="Proteomes" id="UP001629223"/>
    </source>
</evidence>
<sequence length="190" mass="21638">MKSEKKPKTLLHLRLTTEDWVECFRELTRAELGVLYYIRTKDPYGDRNLEIDCGDLGKLLGIHRTSVSRALYALVQKGFLDSKYGQAASRDRIEHQIRDRLKAELGGQTEVVTAVGRIDLLTATEVIEIKNIDDWKEALGKILAYSAFFPEHSKRIHLFGKPDLTKLARFSATCSEFGITVTFEEVLGEY</sequence>
<dbReference type="SUPFAM" id="SSF46785">
    <property type="entry name" value="Winged helix' DNA-binding domain"/>
    <property type="match status" value="1"/>
</dbReference>
<reference evidence="1 2" key="1">
    <citation type="submission" date="2024-07" db="EMBL/GenBank/DDBJ databases">
        <authorList>
            <person name="Tripathy S."/>
        </authorList>
    </citation>
    <scope>NUCLEOTIDE SEQUENCE [LARGE SCALE GENOMIC DNA]</scope>
    <source>
        <strain evidence="1 2">VB511288_2</strain>
    </source>
</reference>
<dbReference type="RefSeq" id="WP_050046054.1">
    <property type="nucleotide sequence ID" value="NZ_JBFPMW010000024.1"/>
</dbReference>
<dbReference type="InterPro" id="IPR036390">
    <property type="entry name" value="WH_DNA-bd_sf"/>
</dbReference>
<comment type="caution">
    <text evidence="1">The sequence shown here is derived from an EMBL/GenBank/DDBJ whole genome shotgun (WGS) entry which is preliminary data.</text>
</comment>
<protein>
    <submittedName>
        <fullName evidence="1">MarR family transcriptional regulator</fullName>
    </submittedName>
</protein>